<evidence type="ECO:0008006" key="5">
    <source>
        <dbReference type="Google" id="ProtNLM"/>
    </source>
</evidence>
<dbReference type="EMBL" id="RFKV01000108">
    <property type="protein sequence ID" value="RMD76694.1"/>
    <property type="molecule type" value="Genomic_DNA"/>
</dbReference>
<protein>
    <recommendedName>
        <fullName evidence="5">Cell division protein FtsL</fullName>
    </recommendedName>
</protein>
<evidence type="ECO:0000313" key="3">
    <source>
        <dbReference type="EMBL" id="RMD76694.1"/>
    </source>
</evidence>
<sequence>MRNSKDIRQTSRIAQNFLVYRLIAVNIVLFSVYILIQVFITSQVGTKSREIDLLRQEKARLRTENEFLKSEIQKESSLSSAMGLVEKYSLEKKDSVILDVSNLDRIAKN</sequence>
<proteinExistence type="predicted"/>
<dbReference type="Proteomes" id="UP000269410">
    <property type="component" value="Unassembled WGS sequence"/>
</dbReference>
<keyword evidence="2" id="KW-0472">Membrane</keyword>
<name>A0A3M0YZ38_9BACT</name>
<gene>
    <name evidence="3" type="ORF">D6810_03205</name>
</gene>
<organism evidence="3 4">
    <name type="scientific">Candidatus Dojkabacteria bacterium</name>
    <dbReference type="NCBI Taxonomy" id="2099670"/>
    <lineage>
        <taxon>Bacteria</taxon>
        <taxon>Candidatus Dojkabacteria</taxon>
    </lineage>
</organism>
<keyword evidence="2" id="KW-0812">Transmembrane</keyword>
<keyword evidence="2" id="KW-1133">Transmembrane helix</keyword>
<keyword evidence="1" id="KW-0175">Coiled coil</keyword>
<accession>A0A3M0YZ38</accession>
<feature type="transmembrane region" description="Helical" evidence="2">
    <location>
        <begin position="20"/>
        <end position="40"/>
    </location>
</feature>
<reference evidence="3 4" key="1">
    <citation type="submission" date="2018-10" db="EMBL/GenBank/DDBJ databases">
        <title>Thermophilic Lithotrophy and Phototrophy in an Intertidal, Iron-rich, Geothermal Spring.</title>
        <authorList>
            <person name="Ward L.M."/>
            <person name="Idei A."/>
            <person name="Nakagawa M."/>
            <person name="Ueno Y."/>
            <person name="Fischer W."/>
            <person name="Mcglynn S.E."/>
        </authorList>
    </citation>
    <scope>NUCLEOTIDE SEQUENCE [LARGE SCALE GENOMIC DNA]</scope>
    <source>
        <strain evidence="3">J137</strain>
    </source>
</reference>
<comment type="caution">
    <text evidence="3">The sequence shown here is derived from an EMBL/GenBank/DDBJ whole genome shotgun (WGS) entry which is preliminary data.</text>
</comment>
<evidence type="ECO:0000313" key="4">
    <source>
        <dbReference type="Proteomes" id="UP000269410"/>
    </source>
</evidence>
<feature type="coiled-coil region" evidence="1">
    <location>
        <begin position="44"/>
        <end position="78"/>
    </location>
</feature>
<evidence type="ECO:0000256" key="2">
    <source>
        <dbReference type="SAM" id="Phobius"/>
    </source>
</evidence>
<dbReference type="AlphaFoldDB" id="A0A3M0YZ38"/>
<evidence type="ECO:0000256" key="1">
    <source>
        <dbReference type="SAM" id="Coils"/>
    </source>
</evidence>